<name>A0A4R3LNC7_9GAMM</name>
<evidence type="ECO:0000256" key="1">
    <source>
        <dbReference type="SAM" id="MobiDB-lite"/>
    </source>
</evidence>
<evidence type="ECO:0000313" key="4">
    <source>
        <dbReference type="Proteomes" id="UP000294599"/>
    </source>
</evidence>
<dbReference type="RefSeq" id="WP_123521888.1">
    <property type="nucleotide sequence ID" value="NZ_JBHLWF010000005.1"/>
</dbReference>
<dbReference type="InterPro" id="IPR059226">
    <property type="entry name" value="Choice_anch_Q_dom"/>
</dbReference>
<keyword evidence="2" id="KW-0732">Signal</keyword>
<dbReference type="InterPro" id="IPR006626">
    <property type="entry name" value="PbH1"/>
</dbReference>
<keyword evidence="4" id="KW-1185">Reference proteome</keyword>
<feature type="region of interest" description="Disordered" evidence="1">
    <location>
        <begin position="435"/>
        <end position="471"/>
    </location>
</feature>
<dbReference type="Proteomes" id="UP000294599">
    <property type="component" value="Unassembled WGS sequence"/>
</dbReference>
<comment type="caution">
    <text evidence="3">The sequence shown here is derived from an EMBL/GenBank/DDBJ whole genome shotgun (WGS) entry which is preliminary data.</text>
</comment>
<protein>
    <recommendedName>
        <fullName evidence="5">Outer membrane repeat protein</fullName>
    </recommendedName>
</protein>
<proteinExistence type="predicted"/>
<dbReference type="NCBIfam" id="NF041518">
    <property type="entry name" value="choice_anch_Q"/>
    <property type="match status" value="1"/>
</dbReference>
<accession>A0A4R3LNC7</accession>
<organism evidence="3 4">
    <name type="scientific">Pseudofulvimonas gallinarii</name>
    <dbReference type="NCBI Taxonomy" id="634155"/>
    <lineage>
        <taxon>Bacteria</taxon>
        <taxon>Pseudomonadati</taxon>
        <taxon>Pseudomonadota</taxon>
        <taxon>Gammaproteobacteria</taxon>
        <taxon>Lysobacterales</taxon>
        <taxon>Rhodanobacteraceae</taxon>
        <taxon>Pseudofulvimonas</taxon>
    </lineage>
</organism>
<dbReference type="AlphaFoldDB" id="A0A4R3LNC7"/>
<evidence type="ECO:0000313" key="3">
    <source>
        <dbReference type="EMBL" id="TCT01186.1"/>
    </source>
</evidence>
<reference evidence="3 4" key="1">
    <citation type="submission" date="2019-03" db="EMBL/GenBank/DDBJ databases">
        <title>Genomic Encyclopedia of Type Strains, Phase IV (KMG-IV): sequencing the most valuable type-strain genomes for metagenomic binning, comparative biology and taxonomic classification.</title>
        <authorList>
            <person name="Goeker M."/>
        </authorList>
    </citation>
    <scope>NUCLEOTIDE SEQUENCE [LARGE SCALE GENOMIC DNA]</scope>
    <source>
        <strain evidence="3 4">DSM 21944</strain>
    </source>
</reference>
<evidence type="ECO:0008006" key="5">
    <source>
        <dbReference type="Google" id="ProtNLM"/>
    </source>
</evidence>
<evidence type="ECO:0000256" key="2">
    <source>
        <dbReference type="SAM" id="SignalP"/>
    </source>
</evidence>
<feature type="signal peptide" evidence="2">
    <location>
        <begin position="1"/>
        <end position="28"/>
    </location>
</feature>
<sequence length="521" mass="52654">MKPEIVRLRPPRAWIAVSLLAVASVAQAQSGFDCAEPAPPPATGWTVLGNGSPGSVTTAALQAALDAGGAIRLNIGSSTLALSQTLRITRATVLDVNGATLSGSGARRVLLVENPGNQTYRFDLLNARIIGGHTPAQSGAGLYKPTGGPWQAVTIRVYDSVFQDNHAVQVAQDDGGGGLYVVGAAELSLVRTRVSGNSGANGGGVYSLGSRLVNLFDSELSGNRATGTGGNPGNGGNGGGLGVDGAQRHINLCRSRLIDNDANAYGGGLFTVAYDQESFVRLRDTLVEGNRSLGASNSHTAGVYLQGGPFEIHASSFLGNVSASGYGGLSLFNHGATLASGTIVNSTFHGNLALNGLGGAINLAATGGVTIQNSSIVDNRADCTVCFAGGISNAANAPLTLRNVLFRNNTGGNAWNPWALLNSPVSGSNNIQWPQVRPGSGGQTELPVTPGSQFADAAVGPPADNGGPTPTLALLPGSAAIDAGTATGAPAVDQRGFPRSGAPDVGAFEVQPDLIFANGFQ</sequence>
<dbReference type="OrthoDB" id="5943827at2"/>
<gene>
    <name evidence="3" type="ORF">EDC25_10141</name>
</gene>
<dbReference type="EMBL" id="SMAF01000001">
    <property type="protein sequence ID" value="TCT01186.1"/>
    <property type="molecule type" value="Genomic_DNA"/>
</dbReference>
<dbReference type="SMART" id="SM00710">
    <property type="entry name" value="PbH1"/>
    <property type="match status" value="6"/>
</dbReference>
<dbReference type="InterPro" id="IPR011050">
    <property type="entry name" value="Pectin_lyase_fold/virulence"/>
</dbReference>
<feature type="chain" id="PRO_5030099342" description="Outer membrane repeat protein" evidence="2">
    <location>
        <begin position="29"/>
        <end position="521"/>
    </location>
</feature>
<dbReference type="SUPFAM" id="SSF51126">
    <property type="entry name" value="Pectin lyase-like"/>
    <property type="match status" value="1"/>
</dbReference>